<dbReference type="Gene3D" id="3.40.50.10330">
    <property type="entry name" value="Probable inorganic polyphosphate/atp-NAD kinase, domain 1"/>
    <property type="match status" value="1"/>
</dbReference>
<dbReference type="GO" id="GO:0016301">
    <property type="term" value="F:kinase activity"/>
    <property type="evidence" value="ECO:0007669"/>
    <property type="project" value="UniProtKB-KW"/>
</dbReference>
<dbReference type="Proteomes" id="UP000297225">
    <property type="component" value="Unassembled WGS sequence"/>
</dbReference>
<evidence type="ECO:0000256" key="8">
    <source>
        <dbReference type="ARBA" id="ARBA00022842"/>
    </source>
</evidence>
<keyword evidence="10" id="KW-0594">Phospholipid biosynthesis</keyword>
<accession>A0A4Y8WR46</accession>
<comment type="caution">
    <text evidence="12">The sequence shown here is derived from an EMBL/GenBank/DDBJ whole genome shotgun (WGS) entry which is preliminary data.</text>
</comment>
<keyword evidence="11" id="KW-1208">Phospholipid metabolism</keyword>
<evidence type="ECO:0000256" key="9">
    <source>
        <dbReference type="ARBA" id="ARBA00023098"/>
    </source>
</evidence>
<dbReference type="InterPro" id="IPR045540">
    <property type="entry name" value="YegS/DAGK_C"/>
</dbReference>
<keyword evidence="4" id="KW-0479">Metal-binding</keyword>
<keyword evidence="13" id="KW-1185">Reference proteome</keyword>
<keyword evidence="9" id="KW-0443">Lipid metabolism</keyword>
<evidence type="ECO:0000256" key="5">
    <source>
        <dbReference type="ARBA" id="ARBA00022741"/>
    </source>
</evidence>
<dbReference type="Gene3D" id="2.60.200.40">
    <property type="match status" value="1"/>
</dbReference>
<evidence type="ECO:0000256" key="11">
    <source>
        <dbReference type="ARBA" id="ARBA00023264"/>
    </source>
</evidence>
<organism evidence="12 13">
    <name type="scientific">Porphyromonas levii</name>
    <dbReference type="NCBI Taxonomy" id="28114"/>
    <lineage>
        <taxon>Bacteria</taxon>
        <taxon>Pseudomonadati</taxon>
        <taxon>Bacteroidota</taxon>
        <taxon>Bacteroidia</taxon>
        <taxon>Bacteroidales</taxon>
        <taxon>Porphyromonadaceae</taxon>
        <taxon>Porphyromonas</taxon>
    </lineage>
</organism>
<dbReference type="PROSITE" id="PS50146">
    <property type="entry name" value="DAGK"/>
    <property type="match status" value="1"/>
</dbReference>
<dbReference type="AlphaFoldDB" id="A0A4Y8WR46"/>
<dbReference type="NCBIfam" id="TIGR00147">
    <property type="entry name" value="YegS/Rv2252/BmrU family lipid kinase"/>
    <property type="match status" value="1"/>
</dbReference>
<reference evidence="12 13" key="1">
    <citation type="submission" date="2019-03" db="EMBL/GenBank/DDBJ databases">
        <title>Porphyromonas levii Isolated from the Uterus of Dairy Cows.</title>
        <authorList>
            <person name="Francis A.M."/>
        </authorList>
    </citation>
    <scope>NUCLEOTIDE SEQUENCE [LARGE SCALE GENOMIC DNA]</scope>
    <source>
        <strain evidence="12 13">AF5678</strain>
    </source>
</reference>
<evidence type="ECO:0000256" key="3">
    <source>
        <dbReference type="ARBA" id="ARBA00022679"/>
    </source>
</evidence>
<name>A0A4Y8WR46_9PORP</name>
<dbReference type="InterPro" id="IPR005218">
    <property type="entry name" value="Diacylglycerol/lipid_kinase"/>
</dbReference>
<evidence type="ECO:0000256" key="7">
    <source>
        <dbReference type="ARBA" id="ARBA00022840"/>
    </source>
</evidence>
<dbReference type="InterPro" id="IPR017438">
    <property type="entry name" value="ATP-NAD_kinase_N"/>
</dbReference>
<dbReference type="Pfam" id="PF19279">
    <property type="entry name" value="YegS_C"/>
    <property type="match status" value="1"/>
</dbReference>
<keyword evidence="8" id="KW-0460">Magnesium</keyword>
<keyword evidence="6 12" id="KW-0418">Kinase</keyword>
<evidence type="ECO:0000256" key="10">
    <source>
        <dbReference type="ARBA" id="ARBA00023209"/>
    </source>
</evidence>
<proteinExistence type="predicted"/>
<dbReference type="PANTHER" id="PTHR12358:SF106">
    <property type="entry name" value="LIPID KINASE YEGS"/>
    <property type="match status" value="1"/>
</dbReference>
<keyword evidence="3" id="KW-0808">Transferase</keyword>
<gene>
    <name evidence="12" type="ORF">E4P47_02735</name>
</gene>
<evidence type="ECO:0000313" key="13">
    <source>
        <dbReference type="Proteomes" id="UP000297225"/>
    </source>
</evidence>
<dbReference type="SUPFAM" id="SSF111331">
    <property type="entry name" value="NAD kinase/diacylglycerol kinase-like"/>
    <property type="match status" value="1"/>
</dbReference>
<dbReference type="STRING" id="1122973.GCA_000379925_00167"/>
<dbReference type="PANTHER" id="PTHR12358">
    <property type="entry name" value="SPHINGOSINE KINASE"/>
    <property type="match status" value="1"/>
</dbReference>
<dbReference type="GO" id="GO:0005524">
    <property type="term" value="F:ATP binding"/>
    <property type="evidence" value="ECO:0007669"/>
    <property type="project" value="UniProtKB-KW"/>
</dbReference>
<evidence type="ECO:0000313" key="12">
    <source>
        <dbReference type="EMBL" id="TFH96253.1"/>
    </source>
</evidence>
<evidence type="ECO:0000256" key="4">
    <source>
        <dbReference type="ARBA" id="ARBA00022723"/>
    </source>
</evidence>
<evidence type="ECO:0000256" key="2">
    <source>
        <dbReference type="ARBA" id="ARBA00022516"/>
    </source>
</evidence>
<evidence type="ECO:0000256" key="1">
    <source>
        <dbReference type="ARBA" id="ARBA00001946"/>
    </source>
</evidence>
<protein>
    <submittedName>
        <fullName evidence="12">Diacylglycerol kinase family lipid kinase</fullName>
    </submittedName>
</protein>
<dbReference type="InterPro" id="IPR001206">
    <property type="entry name" value="Diacylglycerol_kinase_cat_dom"/>
</dbReference>
<dbReference type="InterPro" id="IPR016064">
    <property type="entry name" value="NAD/diacylglycerol_kinase_sf"/>
</dbReference>
<dbReference type="GO" id="GO:0005886">
    <property type="term" value="C:plasma membrane"/>
    <property type="evidence" value="ECO:0007669"/>
    <property type="project" value="TreeGrafter"/>
</dbReference>
<keyword evidence="5" id="KW-0547">Nucleotide-binding</keyword>
<dbReference type="GO" id="GO:0046872">
    <property type="term" value="F:metal ion binding"/>
    <property type="evidence" value="ECO:0007669"/>
    <property type="project" value="UniProtKB-KW"/>
</dbReference>
<dbReference type="EMBL" id="SPNC01000025">
    <property type="protein sequence ID" value="TFH96253.1"/>
    <property type="molecule type" value="Genomic_DNA"/>
</dbReference>
<sequence length="322" mass="35307">MKYLLIANPVSGPKSDSMPLLGKVVAKIAAEGHVVTLHVTEREGHGYEIAQSALHSDYDVIVAVGGDGTVNEVAHALVHSDKIMGIIPNGSGNGLARELMIPMDAMKAVDTLLRHEVATIDTCRANDEPFFVTCGIGFDGKVSKKFAKSDIRGVATYVREVISEYFSYKPRQYHLFVDDYEVTAKALVIAVANASQYGNNAFIAPKASMDDGELDVTILKDFPTGEAAKIVLQLFSKELAKSEYTSFFRGKKIEIKVDSPVNYHVDGEPKSKSDHLVIEVIPASLRVLHGGEKDRTKTVFDFFKDATNSFQEVTEDMTDLFK</sequence>
<comment type="cofactor">
    <cofactor evidence="1">
        <name>Mg(2+)</name>
        <dbReference type="ChEBI" id="CHEBI:18420"/>
    </cofactor>
</comment>
<dbReference type="GO" id="GO:0008654">
    <property type="term" value="P:phospholipid biosynthetic process"/>
    <property type="evidence" value="ECO:0007669"/>
    <property type="project" value="UniProtKB-KW"/>
</dbReference>
<dbReference type="RefSeq" id="WP_134849145.1">
    <property type="nucleotide sequence ID" value="NZ_CP197400.1"/>
</dbReference>
<keyword evidence="7" id="KW-0067">ATP-binding</keyword>
<dbReference type="Pfam" id="PF00781">
    <property type="entry name" value="DAGK_cat"/>
    <property type="match status" value="1"/>
</dbReference>
<dbReference type="OrthoDB" id="9786026at2"/>
<dbReference type="SMART" id="SM00046">
    <property type="entry name" value="DAGKc"/>
    <property type="match status" value="1"/>
</dbReference>
<dbReference type="GeneID" id="66796423"/>
<keyword evidence="2" id="KW-0444">Lipid biosynthesis</keyword>
<evidence type="ECO:0000256" key="6">
    <source>
        <dbReference type="ARBA" id="ARBA00022777"/>
    </source>
</evidence>
<dbReference type="InterPro" id="IPR050187">
    <property type="entry name" value="Lipid_Phosphate_FormReg"/>
</dbReference>